<dbReference type="EC" id="5.2.1.8" evidence="10"/>
<organism evidence="12 13">
    <name type="scientific">Neolewinella maritima</name>
    <dbReference type="NCBI Taxonomy" id="1383882"/>
    <lineage>
        <taxon>Bacteria</taxon>
        <taxon>Pseudomonadati</taxon>
        <taxon>Bacteroidota</taxon>
        <taxon>Saprospiria</taxon>
        <taxon>Saprospirales</taxon>
        <taxon>Lewinellaceae</taxon>
        <taxon>Neolewinella</taxon>
    </lineage>
</organism>
<dbReference type="GO" id="GO:0003755">
    <property type="term" value="F:peptidyl-prolyl cis-trans isomerase activity"/>
    <property type="evidence" value="ECO:0007669"/>
    <property type="project" value="UniProtKB-EC"/>
</dbReference>
<comment type="caution">
    <text evidence="12">The sequence shown here is derived from an EMBL/GenBank/DDBJ whole genome shotgun (WGS) entry which is preliminary data.</text>
</comment>
<evidence type="ECO:0000256" key="9">
    <source>
        <dbReference type="PROSITE-ProRule" id="PRU00277"/>
    </source>
</evidence>
<evidence type="ECO:0000313" key="12">
    <source>
        <dbReference type="EMBL" id="CAH1001688.1"/>
    </source>
</evidence>
<evidence type="ECO:0000256" key="2">
    <source>
        <dbReference type="ARBA" id="ARBA00004496"/>
    </source>
</evidence>
<reference evidence="12" key="1">
    <citation type="submission" date="2021-12" db="EMBL/GenBank/DDBJ databases">
        <authorList>
            <person name="Rodrigo-Torres L."/>
            <person name="Arahal R. D."/>
            <person name="Lucena T."/>
        </authorList>
    </citation>
    <scope>NUCLEOTIDE SEQUENCE</scope>
    <source>
        <strain evidence="12">CECT 8419</strain>
    </source>
</reference>
<dbReference type="InterPro" id="IPR048261">
    <property type="entry name" value="SlpA/SlyD-like_ins_sf"/>
</dbReference>
<feature type="domain" description="PPIase FKBP-type" evidence="11">
    <location>
        <begin position="9"/>
        <end position="99"/>
    </location>
</feature>
<name>A0ABN8F413_9BACT</name>
<dbReference type="Pfam" id="PF00254">
    <property type="entry name" value="FKBP_C"/>
    <property type="match status" value="1"/>
</dbReference>
<dbReference type="EMBL" id="CAKLPZ010000003">
    <property type="protein sequence ID" value="CAH1001688.1"/>
    <property type="molecule type" value="Genomic_DNA"/>
</dbReference>
<keyword evidence="6" id="KW-0143">Chaperone</keyword>
<evidence type="ECO:0000256" key="10">
    <source>
        <dbReference type="RuleBase" id="RU003915"/>
    </source>
</evidence>
<evidence type="ECO:0000313" key="13">
    <source>
        <dbReference type="Proteomes" id="UP000837803"/>
    </source>
</evidence>
<protein>
    <recommendedName>
        <fullName evidence="10">Peptidyl-prolyl cis-trans isomerase</fullName>
        <ecNumber evidence="10">5.2.1.8</ecNumber>
    </recommendedName>
</protein>
<dbReference type="Gene3D" id="2.40.10.330">
    <property type="match status" value="1"/>
</dbReference>
<dbReference type="SUPFAM" id="SSF54534">
    <property type="entry name" value="FKBP-like"/>
    <property type="match status" value="1"/>
</dbReference>
<keyword evidence="4" id="KW-0963">Cytoplasm</keyword>
<dbReference type="PANTHER" id="PTHR47861">
    <property type="entry name" value="FKBP-TYPE PEPTIDYL-PROLYL CIS-TRANS ISOMERASE SLYD"/>
    <property type="match status" value="1"/>
</dbReference>
<dbReference type="PANTHER" id="PTHR47861:SF3">
    <property type="entry name" value="FKBP-TYPE PEPTIDYL-PROLYL CIS-TRANS ISOMERASE SLYD"/>
    <property type="match status" value="1"/>
</dbReference>
<comment type="catalytic activity">
    <reaction evidence="1 9 10">
        <text>[protein]-peptidylproline (omega=180) = [protein]-peptidylproline (omega=0)</text>
        <dbReference type="Rhea" id="RHEA:16237"/>
        <dbReference type="Rhea" id="RHEA-COMP:10747"/>
        <dbReference type="Rhea" id="RHEA-COMP:10748"/>
        <dbReference type="ChEBI" id="CHEBI:83833"/>
        <dbReference type="ChEBI" id="CHEBI:83834"/>
        <dbReference type="EC" id="5.2.1.8"/>
    </reaction>
</comment>
<evidence type="ECO:0000256" key="6">
    <source>
        <dbReference type="ARBA" id="ARBA00023186"/>
    </source>
</evidence>
<evidence type="ECO:0000256" key="7">
    <source>
        <dbReference type="ARBA" id="ARBA00023235"/>
    </source>
</evidence>
<evidence type="ECO:0000256" key="5">
    <source>
        <dbReference type="ARBA" id="ARBA00023110"/>
    </source>
</evidence>
<dbReference type="Proteomes" id="UP000837803">
    <property type="component" value="Unassembled WGS sequence"/>
</dbReference>
<sequence>MPNDPLTIDDYTIVTMTYEVRDGGPSGTLLERMDANYPFKFMFGTGKMLPAWERRMFGLKSGMGFSFQLGPDDAYGKPDPQHILEAPIHIFQNEREQIEPGLLEKGQYLTLTDADGKAVNAKVLEWNDETVKLDANHALAGKTLFFSGAILNVRKASVDELVRKQYIEEGGVRR</sequence>
<evidence type="ECO:0000256" key="1">
    <source>
        <dbReference type="ARBA" id="ARBA00000971"/>
    </source>
</evidence>
<keyword evidence="7 9" id="KW-0413">Isomerase</keyword>
<accession>A0ABN8F413</accession>
<comment type="subcellular location">
    <subcellularLocation>
        <location evidence="2">Cytoplasm</location>
    </subcellularLocation>
</comment>
<evidence type="ECO:0000259" key="11">
    <source>
        <dbReference type="PROSITE" id="PS50059"/>
    </source>
</evidence>
<evidence type="ECO:0000256" key="8">
    <source>
        <dbReference type="ARBA" id="ARBA00037071"/>
    </source>
</evidence>
<dbReference type="InterPro" id="IPR001179">
    <property type="entry name" value="PPIase_FKBP_dom"/>
</dbReference>
<comment type="similarity">
    <text evidence="3 10">Belongs to the FKBP-type PPIase family.</text>
</comment>
<keyword evidence="5 9" id="KW-0697">Rotamase</keyword>
<dbReference type="RefSeq" id="WP_238751537.1">
    <property type="nucleotide sequence ID" value="NZ_CAKLPZ010000003.1"/>
</dbReference>
<dbReference type="PROSITE" id="PS50059">
    <property type="entry name" value="FKBP_PPIASE"/>
    <property type="match status" value="1"/>
</dbReference>
<dbReference type="InterPro" id="IPR046357">
    <property type="entry name" value="PPIase_dom_sf"/>
</dbReference>
<keyword evidence="13" id="KW-1185">Reference proteome</keyword>
<gene>
    <name evidence="12" type="primary">slyD</name>
    <name evidence="12" type="ORF">LEM8419_02594</name>
</gene>
<evidence type="ECO:0000256" key="3">
    <source>
        <dbReference type="ARBA" id="ARBA00006577"/>
    </source>
</evidence>
<comment type="function">
    <text evidence="8">Also involved in hydrogenase metallocenter assembly, probably by participating in the nickel insertion step. This function in hydrogenase biosynthesis requires chaperone activity and the presence of the metal-binding domain, but not PPIase activity.</text>
</comment>
<dbReference type="Gene3D" id="3.10.50.40">
    <property type="match status" value="1"/>
</dbReference>
<evidence type="ECO:0000256" key="4">
    <source>
        <dbReference type="ARBA" id="ARBA00022490"/>
    </source>
</evidence>
<proteinExistence type="inferred from homology"/>